<dbReference type="Pfam" id="PF11951">
    <property type="entry name" value="Fungal_trans_2"/>
    <property type="match status" value="1"/>
</dbReference>
<dbReference type="PANTHER" id="PTHR37534:SF39">
    <property type="entry name" value="TRANSCRIPTION FACTOR DOMAIN-CONTAINING PROTEIN"/>
    <property type="match status" value="1"/>
</dbReference>
<dbReference type="VEuPathDB" id="FungiDB:PV09_07428"/>
<dbReference type="Pfam" id="PF00172">
    <property type="entry name" value="Zn_clus"/>
    <property type="match status" value="1"/>
</dbReference>
<feature type="domain" description="Zn(2)-C6 fungal-type" evidence="3">
    <location>
        <begin position="16"/>
        <end position="44"/>
    </location>
</feature>
<evidence type="ECO:0000256" key="2">
    <source>
        <dbReference type="ARBA" id="ARBA00023242"/>
    </source>
</evidence>
<dbReference type="AlphaFoldDB" id="A0A0D1YJV2"/>
<evidence type="ECO:0000256" key="1">
    <source>
        <dbReference type="ARBA" id="ARBA00004123"/>
    </source>
</evidence>
<dbReference type="EMBL" id="KN847557">
    <property type="protein sequence ID" value="KIW01142.1"/>
    <property type="molecule type" value="Genomic_DNA"/>
</dbReference>
<dbReference type="STRING" id="253628.A0A0D1YJV2"/>
<dbReference type="GO" id="GO:0008270">
    <property type="term" value="F:zinc ion binding"/>
    <property type="evidence" value="ECO:0007669"/>
    <property type="project" value="InterPro"/>
</dbReference>
<dbReference type="GeneID" id="27315401"/>
<name>A0A0D1YJV2_9PEZI</name>
<reference evidence="4 5" key="1">
    <citation type="submission" date="2015-01" db="EMBL/GenBank/DDBJ databases">
        <title>The Genome Sequence of Ochroconis gallopava CBS43764.</title>
        <authorList>
            <consortium name="The Broad Institute Genomics Platform"/>
            <person name="Cuomo C."/>
            <person name="de Hoog S."/>
            <person name="Gorbushina A."/>
            <person name="Stielow B."/>
            <person name="Teixiera M."/>
            <person name="Abouelleil A."/>
            <person name="Chapman S.B."/>
            <person name="Priest M."/>
            <person name="Young S.K."/>
            <person name="Wortman J."/>
            <person name="Nusbaum C."/>
            <person name="Birren B."/>
        </authorList>
    </citation>
    <scope>NUCLEOTIDE SEQUENCE [LARGE SCALE GENOMIC DNA]</scope>
    <source>
        <strain evidence="4 5">CBS 43764</strain>
    </source>
</reference>
<dbReference type="CDD" id="cd00067">
    <property type="entry name" value="GAL4"/>
    <property type="match status" value="1"/>
</dbReference>
<sequence length="519" mass="58138">MDESRKITNAPRAKTGCWTCKDRKVACDRQIPFCAVCSKSKRPCGGYGMRLSWPREKDAKRAVVYQPALPSGFCKRPPVGHVHYINASMRDVSLYEAASLAPHVLGRQIRERVRLCLPHPAKPWKASLEEPSEHDLLEFFKSSAVNVLAMLDSDREQICRILMQMALSDNTYASRAVLNSILAVAALLKDGQKAHTAQYKRAALDALLISAGTNEFSTLQGSIKHVAAGILLCTFEMHQVHEENSQWIGHVCGAQGFIRVLERVPHNPGSDEAAILGWALYYDVLCRFSLRHWFRSEVLRAAVDLETRSEDTEQCALQYLLARSSSATTISNITDYAHPVLALLSEVCSTSLDSSEARYHSQKYQDYLVDLRNRLVELPASRRADATANQSSAPAVIELFKLTALIYLERVSKNFSGPSEQIEVWAVRGFELLRSLDACTWPFPLFILAGEARTDERRRVILDVMARTAQKPHLAHLHVTKVLIETAWVRCDLDVDGTLNYIQKLNMVMSSSDIVPAFV</sequence>
<dbReference type="HOGENOM" id="CLU_015493_0_2_1"/>
<dbReference type="OrthoDB" id="5130013at2759"/>
<dbReference type="PROSITE" id="PS00463">
    <property type="entry name" value="ZN2_CY6_FUNGAL_1"/>
    <property type="match status" value="1"/>
</dbReference>
<accession>A0A0D1YJV2</accession>
<evidence type="ECO:0000259" key="3">
    <source>
        <dbReference type="PROSITE" id="PS50048"/>
    </source>
</evidence>
<protein>
    <recommendedName>
        <fullName evidence="3">Zn(2)-C6 fungal-type domain-containing protein</fullName>
    </recommendedName>
</protein>
<dbReference type="GO" id="GO:0005634">
    <property type="term" value="C:nucleus"/>
    <property type="evidence" value="ECO:0007669"/>
    <property type="project" value="UniProtKB-SubCell"/>
</dbReference>
<organism evidence="4 5">
    <name type="scientific">Verruconis gallopava</name>
    <dbReference type="NCBI Taxonomy" id="253628"/>
    <lineage>
        <taxon>Eukaryota</taxon>
        <taxon>Fungi</taxon>
        <taxon>Dikarya</taxon>
        <taxon>Ascomycota</taxon>
        <taxon>Pezizomycotina</taxon>
        <taxon>Dothideomycetes</taxon>
        <taxon>Pleosporomycetidae</taxon>
        <taxon>Venturiales</taxon>
        <taxon>Sympoventuriaceae</taxon>
        <taxon>Verruconis</taxon>
    </lineage>
</organism>
<dbReference type="InterPro" id="IPR036864">
    <property type="entry name" value="Zn2-C6_fun-type_DNA-bd_sf"/>
</dbReference>
<dbReference type="GO" id="GO:0045944">
    <property type="term" value="P:positive regulation of transcription by RNA polymerase II"/>
    <property type="evidence" value="ECO:0007669"/>
    <property type="project" value="TreeGrafter"/>
</dbReference>
<dbReference type="InParanoid" id="A0A0D1YJV2"/>
<evidence type="ECO:0000313" key="5">
    <source>
        <dbReference type="Proteomes" id="UP000053259"/>
    </source>
</evidence>
<keyword evidence="5" id="KW-1185">Reference proteome</keyword>
<evidence type="ECO:0000313" key="4">
    <source>
        <dbReference type="EMBL" id="KIW01142.1"/>
    </source>
</evidence>
<keyword evidence="2" id="KW-0539">Nucleus</keyword>
<dbReference type="Gene3D" id="4.10.240.10">
    <property type="entry name" value="Zn(2)-C6 fungal-type DNA-binding domain"/>
    <property type="match status" value="1"/>
</dbReference>
<dbReference type="PANTHER" id="PTHR37534">
    <property type="entry name" value="TRANSCRIPTIONAL ACTIVATOR PROTEIN UGA3"/>
    <property type="match status" value="1"/>
</dbReference>
<dbReference type="GO" id="GO:0000981">
    <property type="term" value="F:DNA-binding transcription factor activity, RNA polymerase II-specific"/>
    <property type="evidence" value="ECO:0007669"/>
    <property type="project" value="InterPro"/>
</dbReference>
<dbReference type="InterPro" id="IPR001138">
    <property type="entry name" value="Zn2Cys6_DnaBD"/>
</dbReference>
<proteinExistence type="predicted"/>
<comment type="subcellular location">
    <subcellularLocation>
        <location evidence="1">Nucleus</location>
    </subcellularLocation>
</comment>
<dbReference type="SUPFAM" id="SSF57701">
    <property type="entry name" value="Zn2/Cys6 DNA-binding domain"/>
    <property type="match status" value="1"/>
</dbReference>
<gene>
    <name evidence="4" type="ORF">PV09_07428</name>
</gene>
<dbReference type="InterPro" id="IPR021858">
    <property type="entry name" value="Fun_TF"/>
</dbReference>
<dbReference type="RefSeq" id="XP_016211011.1">
    <property type="nucleotide sequence ID" value="XM_016361191.1"/>
</dbReference>
<dbReference type="GO" id="GO:0000976">
    <property type="term" value="F:transcription cis-regulatory region binding"/>
    <property type="evidence" value="ECO:0007669"/>
    <property type="project" value="TreeGrafter"/>
</dbReference>
<dbReference type="SMART" id="SM00066">
    <property type="entry name" value="GAL4"/>
    <property type="match status" value="1"/>
</dbReference>
<dbReference type="PROSITE" id="PS50048">
    <property type="entry name" value="ZN2_CY6_FUNGAL_2"/>
    <property type="match status" value="1"/>
</dbReference>
<dbReference type="Proteomes" id="UP000053259">
    <property type="component" value="Unassembled WGS sequence"/>
</dbReference>